<dbReference type="InterPro" id="IPR012341">
    <property type="entry name" value="6hp_glycosidase-like_sf"/>
</dbReference>
<evidence type="ECO:0000313" key="2">
    <source>
        <dbReference type="EMBL" id="KAF9488789.1"/>
    </source>
</evidence>
<dbReference type="AlphaFoldDB" id="A0A9P5ZM19"/>
<dbReference type="GO" id="GO:0031179">
    <property type="term" value="P:peptide modification"/>
    <property type="evidence" value="ECO:0007669"/>
    <property type="project" value="InterPro"/>
</dbReference>
<dbReference type="PANTHER" id="PTHR12736">
    <property type="entry name" value="LANC-LIKE PROTEIN"/>
    <property type="match status" value="1"/>
</dbReference>
<dbReference type="GO" id="GO:0005886">
    <property type="term" value="C:plasma membrane"/>
    <property type="evidence" value="ECO:0007669"/>
    <property type="project" value="TreeGrafter"/>
</dbReference>
<dbReference type="PRINTS" id="PR01950">
    <property type="entry name" value="LANCSUPER"/>
</dbReference>
<proteinExistence type="predicted"/>
<dbReference type="EMBL" id="MU154696">
    <property type="protein sequence ID" value="KAF9488789.1"/>
    <property type="molecule type" value="Genomic_DNA"/>
</dbReference>
<keyword evidence="1" id="KW-0479">Metal-binding</keyword>
<dbReference type="CDD" id="cd04794">
    <property type="entry name" value="euk_LANCL"/>
    <property type="match status" value="1"/>
</dbReference>
<dbReference type="SUPFAM" id="SSF158745">
    <property type="entry name" value="LanC-like"/>
    <property type="match status" value="1"/>
</dbReference>
<gene>
    <name evidence="2" type="ORF">BDN71DRAFT_1402742</name>
</gene>
<feature type="binding site" evidence="1">
    <location>
        <position position="248"/>
    </location>
    <ligand>
        <name>Zn(2+)</name>
        <dbReference type="ChEBI" id="CHEBI:29105"/>
    </ligand>
</feature>
<evidence type="ECO:0000313" key="3">
    <source>
        <dbReference type="Proteomes" id="UP000807025"/>
    </source>
</evidence>
<dbReference type="GO" id="GO:0046872">
    <property type="term" value="F:metal ion binding"/>
    <property type="evidence" value="ECO:0007669"/>
    <property type="project" value="UniProtKB-KW"/>
</dbReference>
<comment type="caution">
    <text evidence="2">The sequence shown here is derived from an EMBL/GenBank/DDBJ whole genome shotgun (WGS) entry which is preliminary data.</text>
</comment>
<protein>
    <submittedName>
        <fullName evidence="2">Uncharacterized protein</fullName>
    </submittedName>
</protein>
<evidence type="ECO:0000256" key="1">
    <source>
        <dbReference type="PIRSR" id="PIRSR607822-1"/>
    </source>
</evidence>
<dbReference type="Gene3D" id="1.50.10.10">
    <property type="match status" value="1"/>
</dbReference>
<feature type="binding site" evidence="1">
    <location>
        <position position="307"/>
    </location>
    <ligand>
        <name>Zn(2+)</name>
        <dbReference type="ChEBI" id="CHEBI:29105"/>
    </ligand>
</feature>
<keyword evidence="1" id="KW-0862">Zinc</keyword>
<keyword evidence="3" id="KW-1185">Reference proteome</keyword>
<dbReference type="Proteomes" id="UP000807025">
    <property type="component" value="Unassembled WGS sequence"/>
</dbReference>
<sequence length="430" mass="46307">MNLHLARLGIEENTLPHRDLADKLLRATVPPSLTRLQSPKGASRASFLETPIGLATLIVERTMNSEGPPDFSEALTSACLDTVRDAVSLAIQEDQRHSQLDDDGCEVLYGRAGALYALLRLRTASSKCSSGLGGEANKVASDSSIAALVESIILRGKIGAKAYGTGSPPLMWRWHRKRYLGAAHGVAGILHTLLMIPGHILQKHSEEILGTIDWLIQIQDTTGNWPTKAPDVDEIVDTAESSDLVQWCHGATGIVLMLCILVHRATYIPQILSLSHAQFISILSVISKGASLIYRHGLLRKGVGLCHGVAGSVYALIAVASAVEHYNLSGASLSGSEGSPAHSPVEYLARAVHLAHLATKYVELSEEGRMTTPDRPWSLYEGSAGMCCAWGSLLTLLDQCKRSESTLFNYGYEIRSGLPGFDDIPVDGSW</sequence>
<dbReference type="GO" id="GO:0005975">
    <property type="term" value="P:carbohydrate metabolic process"/>
    <property type="evidence" value="ECO:0007669"/>
    <property type="project" value="InterPro"/>
</dbReference>
<reference evidence="2" key="1">
    <citation type="submission" date="2020-11" db="EMBL/GenBank/DDBJ databases">
        <authorList>
            <consortium name="DOE Joint Genome Institute"/>
            <person name="Ahrendt S."/>
            <person name="Riley R."/>
            <person name="Andreopoulos W."/>
            <person name="Labutti K."/>
            <person name="Pangilinan J."/>
            <person name="Ruiz-Duenas F.J."/>
            <person name="Barrasa J.M."/>
            <person name="Sanchez-Garcia M."/>
            <person name="Camarero S."/>
            <person name="Miyauchi S."/>
            <person name="Serrano A."/>
            <person name="Linde D."/>
            <person name="Babiker R."/>
            <person name="Drula E."/>
            <person name="Ayuso-Fernandez I."/>
            <person name="Pacheco R."/>
            <person name="Padilla G."/>
            <person name="Ferreira P."/>
            <person name="Barriuso J."/>
            <person name="Kellner H."/>
            <person name="Castanera R."/>
            <person name="Alfaro M."/>
            <person name="Ramirez L."/>
            <person name="Pisabarro A.G."/>
            <person name="Kuo A."/>
            <person name="Tritt A."/>
            <person name="Lipzen A."/>
            <person name="He G."/>
            <person name="Yan M."/>
            <person name="Ng V."/>
            <person name="Cullen D."/>
            <person name="Martin F."/>
            <person name="Rosso M.-N."/>
            <person name="Henrissat B."/>
            <person name="Hibbett D."/>
            <person name="Martinez A.T."/>
            <person name="Grigoriev I.V."/>
        </authorList>
    </citation>
    <scope>NUCLEOTIDE SEQUENCE</scope>
    <source>
        <strain evidence="2">ATCC 90797</strain>
    </source>
</reference>
<dbReference type="Pfam" id="PF05147">
    <property type="entry name" value="LANC_like"/>
    <property type="match status" value="1"/>
</dbReference>
<organism evidence="2 3">
    <name type="scientific">Pleurotus eryngii</name>
    <name type="common">Boletus of the steppes</name>
    <dbReference type="NCBI Taxonomy" id="5323"/>
    <lineage>
        <taxon>Eukaryota</taxon>
        <taxon>Fungi</taxon>
        <taxon>Dikarya</taxon>
        <taxon>Basidiomycota</taxon>
        <taxon>Agaricomycotina</taxon>
        <taxon>Agaricomycetes</taxon>
        <taxon>Agaricomycetidae</taxon>
        <taxon>Agaricales</taxon>
        <taxon>Pleurotineae</taxon>
        <taxon>Pleurotaceae</taxon>
        <taxon>Pleurotus</taxon>
    </lineage>
</organism>
<accession>A0A9P5ZM19</accession>
<dbReference type="OrthoDB" id="10257263at2759"/>
<dbReference type="SMART" id="SM01260">
    <property type="entry name" value="LANC_like"/>
    <property type="match status" value="1"/>
</dbReference>
<dbReference type="InterPro" id="IPR007822">
    <property type="entry name" value="LANC-like"/>
</dbReference>
<feature type="binding site" evidence="1">
    <location>
        <position position="306"/>
    </location>
    <ligand>
        <name>Zn(2+)</name>
        <dbReference type="ChEBI" id="CHEBI:29105"/>
    </ligand>
</feature>
<name>A0A9P5ZM19_PLEER</name>
<dbReference type="PANTHER" id="PTHR12736:SF7">
    <property type="entry name" value="LANC-LIKE PROTEIN 3"/>
    <property type="match status" value="1"/>
</dbReference>